<evidence type="ECO:0000313" key="2">
    <source>
        <dbReference type="EMBL" id="GDY76154.1"/>
    </source>
</evidence>
<protein>
    <submittedName>
        <fullName evidence="1">Uncharacterized protein</fullName>
    </submittedName>
</protein>
<dbReference type="EMBL" id="BJHX01000001">
    <property type="protein sequence ID" value="GDY63705.1"/>
    <property type="molecule type" value="Genomic_DNA"/>
</dbReference>
<sequence length="81" mass="8724">MRKDPLDPGATQQAEEAACCAANGLMQPILAFEDAARQLGEVITASPAMALHERFPRLVRDVGRRALSDDRGATVFDDVQA</sequence>
<comment type="caution">
    <text evidence="1">The sequence shown here is derived from an EMBL/GenBank/DDBJ whole genome shotgun (WGS) entry which is preliminary data.</text>
</comment>
<reference evidence="2 3" key="1">
    <citation type="submission" date="2019-04" db="EMBL/GenBank/DDBJ databases">
        <title>Draft genome sequences of Streptomyces avermitilis ATCC 31267.</title>
        <authorList>
            <person name="Komaki H."/>
            <person name="Tamura T."/>
            <person name="Hosoyama A."/>
        </authorList>
    </citation>
    <scope>NUCLEOTIDE SEQUENCE [LARGE SCALE GENOMIC DNA]</scope>
    <source>
        <strain evidence="2 3">ATCC 31267</strain>
    </source>
</reference>
<evidence type="ECO:0000313" key="4">
    <source>
        <dbReference type="Proteomes" id="UP000302139"/>
    </source>
</evidence>
<evidence type="ECO:0000313" key="3">
    <source>
        <dbReference type="Proteomes" id="UP000299211"/>
    </source>
</evidence>
<dbReference type="Proteomes" id="UP000302139">
    <property type="component" value="Unassembled WGS sequence"/>
</dbReference>
<name>A0A4D4LRT6_STRAX</name>
<proteinExistence type="predicted"/>
<gene>
    <name evidence="1" type="ORF">SAV14893_030980</name>
    <name evidence="2" type="ORF">SAV31267_056390</name>
</gene>
<dbReference type="EMBL" id="BJHY01000001">
    <property type="protein sequence ID" value="GDY76154.1"/>
    <property type="molecule type" value="Genomic_DNA"/>
</dbReference>
<reference evidence="1 4" key="2">
    <citation type="submission" date="2019-04" db="EMBL/GenBank/DDBJ databases">
        <title>Draft genome sequences of Streptomyces avermitilis NBRC 14893.</title>
        <authorList>
            <person name="Komaki H."/>
            <person name="Tamura T."/>
            <person name="Hosoyama A."/>
        </authorList>
    </citation>
    <scope>NUCLEOTIDE SEQUENCE [LARGE SCALE GENOMIC DNA]</scope>
    <source>
        <strain evidence="1 4">NBRC 14893</strain>
    </source>
</reference>
<evidence type="ECO:0000313" key="1">
    <source>
        <dbReference type="EMBL" id="GDY63705.1"/>
    </source>
</evidence>
<organism evidence="1 4">
    <name type="scientific">Streptomyces avermitilis</name>
    <dbReference type="NCBI Taxonomy" id="33903"/>
    <lineage>
        <taxon>Bacteria</taxon>
        <taxon>Bacillati</taxon>
        <taxon>Actinomycetota</taxon>
        <taxon>Actinomycetes</taxon>
        <taxon>Kitasatosporales</taxon>
        <taxon>Streptomycetaceae</taxon>
        <taxon>Streptomyces</taxon>
    </lineage>
</organism>
<accession>A0A4D4LRT6</accession>
<dbReference type="AlphaFoldDB" id="A0A4D4LRT6"/>
<dbReference type="Proteomes" id="UP000299211">
    <property type="component" value="Unassembled WGS sequence"/>
</dbReference>